<evidence type="ECO:0000313" key="4">
    <source>
        <dbReference type="EMBL" id="KAG2224797.1"/>
    </source>
</evidence>
<dbReference type="InterPro" id="IPR016149">
    <property type="entry name" value="Casein_kin_II_reg-sub_N"/>
</dbReference>
<dbReference type="GO" id="GO:0006359">
    <property type="term" value="P:regulation of transcription by RNA polymerase III"/>
    <property type="evidence" value="ECO:0007669"/>
    <property type="project" value="TreeGrafter"/>
</dbReference>
<dbReference type="GO" id="GO:0005956">
    <property type="term" value="C:protein kinase CK2 complex"/>
    <property type="evidence" value="ECO:0007669"/>
    <property type="project" value="UniProtKB-UniRule"/>
</dbReference>
<dbReference type="Gene3D" id="1.10.1820.10">
    <property type="entry name" value="protein kinase ck2 holoenzyme, chain C, domain 1"/>
    <property type="match status" value="1"/>
</dbReference>
<dbReference type="GO" id="GO:0005737">
    <property type="term" value="C:cytoplasm"/>
    <property type="evidence" value="ECO:0007669"/>
    <property type="project" value="TreeGrafter"/>
</dbReference>
<gene>
    <name evidence="4" type="ORF">INT45_005321</name>
</gene>
<evidence type="ECO:0000313" key="5">
    <source>
        <dbReference type="Proteomes" id="UP000646827"/>
    </source>
</evidence>
<dbReference type="FunFam" id="2.20.25.20:FF:000001">
    <property type="entry name" value="Casein kinase II subunit beta"/>
    <property type="match status" value="1"/>
</dbReference>
<protein>
    <recommendedName>
        <fullName evidence="3">Casein kinase II subunit beta</fullName>
        <shortName evidence="3">CK II beta</shortName>
    </recommendedName>
</protein>
<dbReference type="Gene3D" id="2.20.25.20">
    <property type="match status" value="1"/>
</dbReference>
<dbReference type="GO" id="GO:0034456">
    <property type="term" value="C:UTP-C complex"/>
    <property type="evidence" value="ECO:0007669"/>
    <property type="project" value="TreeGrafter"/>
</dbReference>
<dbReference type="SMART" id="SM01085">
    <property type="entry name" value="CK_II_beta"/>
    <property type="match status" value="1"/>
</dbReference>
<accession>A0A8H7VMW2</accession>
<dbReference type="InterPro" id="IPR035991">
    <property type="entry name" value="Casein_kinase_II_beta-like"/>
</dbReference>
<dbReference type="OrthoDB" id="2275560at2759"/>
<comment type="subunit">
    <text evidence="3">Tetramer of two alpha and two beta subunits.</text>
</comment>
<dbReference type="Pfam" id="PF01214">
    <property type="entry name" value="CK_II_beta"/>
    <property type="match status" value="1"/>
</dbReference>
<evidence type="ECO:0000256" key="3">
    <source>
        <dbReference type="RuleBase" id="RU361268"/>
    </source>
</evidence>
<organism evidence="4 5">
    <name type="scientific">Circinella minor</name>
    <dbReference type="NCBI Taxonomy" id="1195481"/>
    <lineage>
        <taxon>Eukaryota</taxon>
        <taxon>Fungi</taxon>
        <taxon>Fungi incertae sedis</taxon>
        <taxon>Mucoromycota</taxon>
        <taxon>Mucoromycotina</taxon>
        <taxon>Mucoromycetes</taxon>
        <taxon>Mucorales</taxon>
        <taxon>Lichtheimiaceae</taxon>
        <taxon>Circinella</taxon>
    </lineage>
</organism>
<comment type="caution">
    <text evidence="4">The sequence shown here is derived from an EMBL/GenBank/DDBJ whole genome shotgun (WGS) entry which is preliminary data.</text>
</comment>
<dbReference type="AlphaFoldDB" id="A0A8H7VMW2"/>
<dbReference type="GO" id="GO:0019887">
    <property type="term" value="F:protein kinase regulator activity"/>
    <property type="evidence" value="ECO:0007669"/>
    <property type="project" value="InterPro"/>
</dbReference>
<sequence>MEEDDSLSTTSSQPQSWVKWFCSLDGHEYYCQVEEDFIEDRFNLTGLIQQVPLYKEALELIVDIEREEDEMSSTIPDVSIVQPHAELLYGLIHQRYINTKAGLYQMLDKYNLGHFGTCPRYYCEKMGLLPVGQHDQPGQSPVRLYCPNCKDIYTCNNNKYSNVDGAHFGTTFPHLFFKTFSNEIKLKPSKTYVGKLFGFRINEQSVTGPRMQWLRMIPPNSSSS</sequence>
<dbReference type="PANTHER" id="PTHR11740">
    <property type="entry name" value="CASEIN KINASE II SUBUNIT BETA"/>
    <property type="match status" value="1"/>
</dbReference>
<evidence type="ECO:0000256" key="2">
    <source>
        <dbReference type="ARBA" id="ARBA00045899"/>
    </source>
</evidence>
<dbReference type="SUPFAM" id="SSF57798">
    <property type="entry name" value="Casein kinase II beta subunit"/>
    <property type="match status" value="1"/>
</dbReference>
<keyword evidence="5" id="KW-1185">Reference proteome</keyword>
<dbReference type="InterPro" id="IPR000704">
    <property type="entry name" value="Casein_kinase_II_reg-sub"/>
</dbReference>
<dbReference type="PRINTS" id="PR00472">
    <property type="entry name" value="CASNKINASEII"/>
</dbReference>
<comment type="similarity">
    <text evidence="1 3">Belongs to the casein kinase 2 subunit beta family.</text>
</comment>
<comment type="function">
    <text evidence="2 3">Regulatory subunit of casein kinase II/CK2. As part of the kinase complex regulates the basal catalytic activity of the alpha subunit a constitutively active serine/threonine-protein kinase that phosphorylates a large number of substrates containing acidic residues C-terminal to the phosphorylated serine or threonine.</text>
</comment>
<name>A0A8H7VMW2_9FUNG</name>
<dbReference type="Proteomes" id="UP000646827">
    <property type="component" value="Unassembled WGS sequence"/>
</dbReference>
<proteinExistence type="inferred from homology"/>
<dbReference type="FunFam" id="1.10.1820.10:FF:000005">
    <property type="entry name" value="Casein kinase II subunit beta"/>
    <property type="match status" value="1"/>
</dbReference>
<dbReference type="PROSITE" id="PS01101">
    <property type="entry name" value="CK2_BETA"/>
    <property type="match status" value="1"/>
</dbReference>
<dbReference type="EMBL" id="JAEPRB010000037">
    <property type="protein sequence ID" value="KAG2224797.1"/>
    <property type="molecule type" value="Genomic_DNA"/>
</dbReference>
<reference evidence="4 5" key="1">
    <citation type="submission" date="2020-12" db="EMBL/GenBank/DDBJ databases">
        <title>Metabolic potential, ecology and presence of endohyphal bacteria is reflected in genomic diversity of Mucoromycotina.</title>
        <authorList>
            <person name="Muszewska A."/>
            <person name="Okrasinska A."/>
            <person name="Steczkiewicz K."/>
            <person name="Drgas O."/>
            <person name="Orlowska M."/>
            <person name="Perlinska-Lenart U."/>
            <person name="Aleksandrzak-Piekarczyk T."/>
            <person name="Szatraj K."/>
            <person name="Zielenkiewicz U."/>
            <person name="Pilsyk S."/>
            <person name="Malc E."/>
            <person name="Mieczkowski P."/>
            <person name="Kruszewska J.S."/>
            <person name="Biernat P."/>
            <person name="Pawlowska J."/>
        </authorList>
    </citation>
    <scope>NUCLEOTIDE SEQUENCE [LARGE SCALE GENOMIC DNA]</scope>
    <source>
        <strain evidence="4 5">CBS 142.35</strain>
    </source>
</reference>
<dbReference type="PANTHER" id="PTHR11740:SF0">
    <property type="entry name" value="CASEIN KINASE II SUBUNIT BETA"/>
    <property type="match status" value="1"/>
</dbReference>
<evidence type="ECO:0000256" key="1">
    <source>
        <dbReference type="ARBA" id="ARBA00006941"/>
    </source>
</evidence>